<dbReference type="Proteomes" id="UP000805193">
    <property type="component" value="Unassembled WGS sequence"/>
</dbReference>
<dbReference type="EMBL" id="JABSTQ010009178">
    <property type="protein sequence ID" value="KAG0432076.1"/>
    <property type="molecule type" value="Genomic_DNA"/>
</dbReference>
<comment type="caution">
    <text evidence="1">The sequence shown here is derived from an EMBL/GenBank/DDBJ whole genome shotgun (WGS) entry which is preliminary data.</text>
</comment>
<protein>
    <submittedName>
        <fullName evidence="1">Uncharacterized protein</fullName>
    </submittedName>
</protein>
<gene>
    <name evidence="1" type="ORF">HPB47_021174</name>
</gene>
<keyword evidence="2" id="KW-1185">Reference proteome</keyword>
<proteinExistence type="predicted"/>
<sequence length="306" mass="34709">MILENVTTMGTWLSDYNWTGCLGMVNHRVWLTILISLPIMSIVLWVVARSSPAHAQLDPRRREAGLVKFFNCFWYLYGALLQQGGVHLPAASSARIILGFWWIYVLVVMAYYSSNLIAFLTVPEIRWIVSSFENAVDREDLHIYIPYGTGLHQEIQVHCTYLVSLTLEIFRLQSTGMLELLLKNHAEYTHPCIRDYSMHAQGNSRPIGVRELEGVFLLLLLGTAISLITMPVELLVGLKFQREKMDEIFQQTTKKKRQDTGRHRLAQGLEADPGQGLLDHDCGDTGEDEGQSALMGSPYLLHMDES</sequence>
<accession>A0AC60QDJ6</accession>
<organism evidence="1 2">
    <name type="scientific">Ixodes persulcatus</name>
    <name type="common">Taiga tick</name>
    <dbReference type="NCBI Taxonomy" id="34615"/>
    <lineage>
        <taxon>Eukaryota</taxon>
        <taxon>Metazoa</taxon>
        <taxon>Ecdysozoa</taxon>
        <taxon>Arthropoda</taxon>
        <taxon>Chelicerata</taxon>
        <taxon>Arachnida</taxon>
        <taxon>Acari</taxon>
        <taxon>Parasitiformes</taxon>
        <taxon>Ixodida</taxon>
        <taxon>Ixodoidea</taxon>
        <taxon>Ixodidae</taxon>
        <taxon>Ixodinae</taxon>
        <taxon>Ixodes</taxon>
    </lineage>
</organism>
<evidence type="ECO:0000313" key="2">
    <source>
        <dbReference type="Proteomes" id="UP000805193"/>
    </source>
</evidence>
<evidence type="ECO:0000313" key="1">
    <source>
        <dbReference type="EMBL" id="KAG0432076.1"/>
    </source>
</evidence>
<name>A0AC60QDJ6_IXOPE</name>
<reference evidence="1 2" key="1">
    <citation type="journal article" date="2020" name="Cell">
        <title>Large-Scale Comparative Analyses of Tick Genomes Elucidate Their Genetic Diversity and Vector Capacities.</title>
        <authorList>
            <consortium name="Tick Genome and Microbiome Consortium (TIGMIC)"/>
            <person name="Jia N."/>
            <person name="Wang J."/>
            <person name="Shi W."/>
            <person name="Du L."/>
            <person name="Sun Y."/>
            <person name="Zhan W."/>
            <person name="Jiang J.F."/>
            <person name="Wang Q."/>
            <person name="Zhang B."/>
            <person name="Ji P."/>
            <person name="Bell-Sakyi L."/>
            <person name="Cui X.M."/>
            <person name="Yuan T.T."/>
            <person name="Jiang B.G."/>
            <person name="Yang W.F."/>
            <person name="Lam T.T."/>
            <person name="Chang Q.C."/>
            <person name="Ding S.J."/>
            <person name="Wang X.J."/>
            <person name="Zhu J.G."/>
            <person name="Ruan X.D."/>
            <person name="Zhao L."/>
            <person name="Wei J.T."/>
            <person name="Ye R.Z."/>
            <person name="Que T.C."/>
            <person name="Du C.H."/>
            <person name="Zhou Y.H."/>
            <person name="Cheng J.X."/>
            <person name="Dai P.F."/>
            <person name="Guo W.B."/>
            <person name="Han X.H."/>
            <person name="Huang E.J."/>
            <person name="Li L.F."/>
            <person name="Wei W."/>
            <person name="Gao Y.C."/>
            <person name="Liu J.Z."/>
            <person name="Shao H.Z."/>
            <person name="Wang X."/>
            <person name="Wang C.C."/>
            <person name="Yang T.C."/>
            <person name="Huo Q.B."/>
            <person name="Li W."/>
            <person name="Chen H.Y."/>
            <person name="Chen S.E."/>
            <person name="Zhou L.G."/>
            <person name="Ni X.B."/>
            <person name="Tian J.H."/>
            <person name="Sheng Y."/>
            <person name="Liu T."/>
            <person name="Pan Y.S."/>
            <person name="Xia L.Y."/>
            <person name="Li J."/>
            <person name="Zhao F."/>
            <person name="Cao W.C."/>
        </authorList>
    </citation>
    <scope>NUCLEOTIDE SEQUENCE [LARGE SCALE GENOMIC DNA]</scope>
    <source>
        <strain evidence="1">Iper-2018</strain>
    </source>
</reference>